<comment type="similarity">
    <text evidence="2">Belongs to the purine-cytosine permease (2.A.39) family.</text>
</comment>
<evidence type="ECO:0000256" key="5">
    <source>
        <dbReference type="ARBA" id="ARBA00023136"/>
    </source>
</evidence>
<gene>
    <name evidence="7" type="ORF">KQI86_13205</name>
</gene>
<feature type="transmembrane region" description="Helical" evidence="6">
    <location>
        <begin position="56"/>
        <end position="79"/>
    </location>
</feature>
<dbReference type="InterPro" id="IPR045225">
    <property type="entry name" value="Uracil/uridine/allantoin_perm"/>
</dbReference>
<accession>A0ABS6EJA5</accession>
<evidence type="ECO:0000256" key="6">
    <source>
        <dbReference type="SAM" id="Phobius"/>
    </source>
</evidence>
<dbReference type="Pfam" id="PF02133">
    <property type="entry name" value="Transp_cyt_pur"/>
    <property type="match status" value="1"/>
</dbReference>
<sequence>MEIKNSLTSPELLPTKDSERDISLLDFTLLWSGMTINIAGFAIGAQLYPGLSPMKIIYAILVAYLMVTGLLVLTGDIGIKYGIPFAVYTRACFGYKGSYIAGFIRAIPCFFWFGFQTWVGAIALNEVMKMLVGYSNVTLLIILFGAIQIINAIYGLKAMAKFDWIAIPTLAIVLGAMMFWLLKTHNVTIVDILATPGDNTAPFSFAVMGIAGGWITMALNSPDLTRSLKRSENYENQTFFQRNKNSIIAQILGLVLVGTAILLVGMTAGILTGTWNPIDVVIESFGSSKPVVLAFCFLTIVFAQWSTNTAANLLPPAYIMLNIFPKLNFVTSTIISGIIGIVILPWKFGNYLVQFQAITSGLLGPIVGIMITDYYIIRKQKLNVKDLYEEGGQYTYKNNFNPAGMISLFISFGIAMIFSDYAFFIGFGLSVVLYIVLMRTMVLNKYDQKIGQHIPFD</sequence>
<evidence type="ECO:0000256" key="3">
    <source>
        <dbReference type="ARBA" id="ARBA00022692"/>
    </source>
</evidence>
<dbReference type="EMBL" id="JAHLQF010000003">
    <property type="protein sequence ID" value="MBU5485295.1"/>
    <property type="molecule type" value="Genomic_DNA"/>
</dbReference>
<dbReference type="RefSeq" id="WP_216439849.1">
    <property type="nucleotide sequence ID" value="NZ_JAHLQF010000003.1"/>
</dbReference>
<evidence type="ECO:0000256" key="2">
    <source>
        <dbReference type="ARBA" id="ARBA00008974"/>
    </source>
</evidence>
<keyword evidence="3 6" id="KW-0812">Transmembrane</keyword>
<feature type="transmembrane region" description="Helical" evidence="6">
    <location>
        <begin position="247"/>
        <end position="271"/>
    </location>
</feature>
<dbReference type="PANTHER" id="PTHR30618">
    <property type="entry name" value="NCS1 FAMILY PURINE/PYRIMIDINE TRANSPORTER"/>
    <property type="match status" value="1"/>
</dbReference>
<dbReference type="InterPro" id="IPR001248">
    <property type="entry name" value="Pur-cyt_permease"/>
</dbReference>
<comment type="caution">
    <text evidence="7">The sequence shown here is derived from an EMBL/GenBank/DDBJ whole genome shotgun (WGS) entry which is preliminary data.</text>
</comment>
<proteinExistence type="inferred from homology"/>
<organism evidence="7 8">
    <name type="scientific">Clostridium mobile</name>
    <dbReference type="NCBI Taxonomy" id="2841512"/>
    <lineage>
        <taxon>Bacteria</taxon>
        <taxon>Bacillati</taxon>
        <taxon>Bacillota</taxon>
        <taxon>Clostridia</taxon>
        <taxon>Eubacteriales</taxon>
        <taxon>Clostridiaceae</taxon>
        <taxon>Clostridium</taxon>
    </lineage>
</organism>
<keyword evidence="5 6" id="KW-0472">Membrane</keyword>
<feature type="transmembrane region" description="Helical" evidence="6">
    <location>
        <begin position="291"/>
        <end position="315"/>
    </location>
</feature>
<protein>
    <submittedName>
        <fullName evidence="7">Cytosine permease</fullName>
    </submittedName>
</protein>
<keyword evidence="8" id="KW-1185">Reference proteome</keyword>
<evidence type="ECO:0000256" key="4">
    <source>
        <dbReference type="ARBA" id="ARBA00022989"/>
    </source>
</evidence>
<dbReference type="PANTHER" id="PTHR30618:SF0">
    <property type="entry name" value="PURINE-URACIL PERMEASE NCS1"/>
    <property type="match status" value="1"/>
</dbReference>
<feature type="transmembrane region" description="Helical" evidence="6">
    <location>
        <begin position="352"/>
        <end position="377"/>
    </location>
</feature>
<comment type="subcellular location">
    <subcellularLocation>
        <location evidence="1">Membrane</location>
        <topology evidence="1">Multi-pass membrane protein</topology>
    </subcellularLocation>
</comment>
<feature type="transmembrane region" description="Helical" evidence="6">
    <location>
        <begin position="99"/>
        <end position="119"/>
    </location>
</feature>
<evidence type="ECO:0000313" key="8">
    <source>
        <dbReference type="Proteomes" id="UP000726170"/>
    </source>
</evidence>
<dbReference type="CDD" id="cd11483">
    <property type="entry name" value="SLC-NCS1sbd_Mhp1-like"/>
    <property type="match status" value="1"/>
</dbReference>
<feature type="transmembrane region" description="Helical" evidence="6">
    <location>
        <begin position="24"/>
        <end position="44"/>
    </location>
</feature>
<reference evidence="7 8" key="1">
    <citation type="submission" date="2021-06" db="EMBL/GenBank/DDBJ databases">
        <authorList>
            <person name="Sun Q."/>
            <person name="Li D."/>
        </authorList>
    </citation>
    <scope>NUCLEOTIDE SEQUENCE [LARGE SCALE GENOMIC DNA]</scope>
    <source>
        <strain evidence="7 8">MSJ-11</strain>
    </source>
</reference>
<evidence type="ECO:0000256" key="1">
    <source>
        <dbReference type="ARBA" id="ARBA00004141"/>
    </source>
</evidence>
<feature type="transmembrane region" description="Helical" evidence="6">
    <location>
        <begin position="327"/>
        <end position="346"/>
    </location>
</feature>
<dbReference type="Proteomes" id="UP000726170">
    <property type="component" value="Unassembled WGS sequence"/>
</dbReference>
<feature type="transmembrane region" description="Helical" evidence="6">
    <location>
        <begin position="162"/>
        <end position="182"/>
    </location>
</feature>
<feature type="transmembrane region" description="Helical" evidence="6">
    <location>
        <begin position="424"/>
        <end position="442"/>
    </location>
</feature>
<feature type="transmembrane region" description="Helical" evidence="6">
    <location>
        <begin position="131"/>
        <end position="150"/>
    </location>
</feature>
<keyword evidence="4 6" id="KW-1133">Transmembrane helix</keyword>
<name>A0ABS6EJA5_9CLOT</name>
<feature type="transmembrane region" description="Helical" evidence="6">
    <location>
        <begin position="398"/>
        <end position="418"/>
    </location>
</feature>
<evidence type="ECO:0000313" key="7">
    <source>
        <dbReference type="EMBL" id="MBU5485295.1"/>
    </source>
</evidence>